<sequence length="71" mass="8214">MDLLIVDRIEENTAVCEDEQGNMQSIPLSQLPAGVKEGDCLVRKEDGYLIDRQLTQRRRQEILDLQNSLWN</sequence>
<evidence type="ECO:0008006" key="3">
    <source>
        <dbReference type="Google" id="ProtNLM"/>
    </source>
</evidence>
<dbReference type="EMBL" id="AP023321">
    <property type="protein sequence ID" value="BCI60171.1"/>
    <property type="molecule type" value="Genomic_DNA"/>
</dbReference>
<reference evidence="2" key="1">
    <citation type="submission" date="2020-07" db="EMBL/GenBank/DDBJ databases">
        <title>Complete genome sequencing of Clostridia bacterium strain 12CBH8.</title>
        <authorList>
            <person name="Sakamoto M."/>
            <person name="Murakami T."/>
            <person name="Mori H."/>
        </authorList>
    </citation>
    <scope>NUCLEOTIDE SEQUENCE [LARGE SCALE GENOMIC DNA]</scope>
    <source>
        <strain evidence="2">12CBH8</strain>
    </source>
</reference>
<gene>
    <name evidence="1" type="ORF">C12CBH8_08100</name>
</gene>
<dbReference type="RefSeq" id="WP_215533616.1">
    <property type="nucleotide sequence ID" value="NZ_AP023321.1"/>
</dbReference>
<dbReference type="InterPro" id="IPR021377">
    <property type="entry name" value="DUF3006"/>
</dbReference>
<evidence type="ECO:0000313" key="2">
    <source>
        <dbReference type="Proteomes" id="UP000593890"/>
    </source>
</evidence>
<dbReference type="KEGG" id="sman:C12CBH8_08100"/>
<dbReference type="Proteomes" id="UP000593890">
    <property type="component" value="Chromosome"/>
</dbReference>
<keyword evidence="2" id="KW-1185">Reference proteome</keyword>
<name>A0A7I8D073_9FIRM</name>
<proteinExistence type="predicted"/>
<accession>A0A7I8D073</accession>
<evidence type="ECO:0000313" key="1">
    <source>
        <dbReference type="EMBL" id="BCI60171.1"/>
    </source>
</evidence>
<protein>
    <recommendedName>
        <fullName evidence="3">DUF3006 domain-containing protein</fullName>
    </recommendedName>
</protein>
<dbReference type="Pfam" id="PF11213">
    <property type="entry name" value="DUF3006"/>
    <property type="match status" value="1"/>
</dbReference>
<organism evidence="1 2">
    <name type="scientific">Solibaculum mannosilyticum</name>
    <dbReference type="NCBI Taxonomy" id="2780922"/>
    <lineage>
        <taxon>Bacteria</taxon>
        <taxon>Bacillati</taxon>
        <taxon>Bacillota</taxon>
        <taxon>Clostridia</taxon>
        <taxon>Eubacteriales</taxon>
        <taxon>Oscillospiraceae</taxon>
        <taxon>Solibaculum</taxon>
    </lineage>
</organism>
<dbReference type="AlphaFoldDB" id="A0A7I8D073"/>